<name>A0A930B1W8_9FIRM</name>
<dbReference type="HAMAP" id="MF_00362">
    <property type="entry name" value="Ribosomal_uL10"/>
    <property type="match status" value="1"/>
</dbReference>
<evidence type="ECO:0000256" key="5">
    <source>
        <dbReference type="HAMAP-Rule" id="MF_00362"/>
    </source>
</evidence>
<evidence type="ECO:0000256" key="3">
    <source>
        <dbReference type="ARBA" id="ARBA00023274"/>
    </source>
</evidence>
<keyword evidence="5" id="KW-0694">RNA-binding</keyword>
<dbReference type="NCBIfam" id="NF000955">
    <property type="entry name" value="PRK00099.1-1"/>
    <property type="match status" value="1"/>
</dbReference>
<dbReference type="AlphaFoldDB" id="A0A930B1W8"/>
<dbReference type="InterPro" id="IPR001790">
    <property type="entry name" value="Ribosomal_uL10"/>
</dbReference>
<keyword evidence="3 5" id="KW-0687">Ribonucleoprotein</keyword>
<keyword evidence="5" id="KW-0699">rRNA-binding</keyword>
<comment type="function">
    <text evidence="5">Forms part of the ribosomal stalk, playing a central role in the interaction of the ribosome with GTP-bound translation factors.</text>
</comment>
<dbReference type="SUPFAM" id="SSF160369">
    <property type="entry name" value="Ribosomal protein L10-like"/>
    <property type="match status" value="1"/>
</dbReference>
<keyword evidence="2 5" id="KW-0689">Ribosomal protein</keyword>
<comment type="similarity">
    <text evidence="1 5">Belongs to the universal ribosomal protein uL10 family.</text>
</comment>
<evidence type="ECO:0000256" key="1">
    <source>
        <dbReference type="ARBA" id="ARBA00008889"/>
    </source>
</evidence>
<dbReference type="Gene3D" id="3.30.70.1730">
    <property type="match status" value="1"/>
</dbReference>
<dbReference type="GO" id="GO:0070180">
    <property type="term" value="F:large ribosomal subunit rRNA binding"/>
    <property type="evidence" value="ECO:0007669"/>
    <property type="project" value="UniProtKB-UniRule"/>
</dbReference>
<protein>
    <recommendedName>
        <fullName evidence="4 5">Large ribosomal subunit protein uL10</fullName>
    </recommendedName>
</protein>
<evidence type="ECO:0000256" key="2">
    <source>
        <dbReference type="ARBA" id="ARBA00022980"/>
    </source>
</evidence>
<sequence length="182" mass="19492">MSEGKYEVTVRPEKAAVVEEMKEQLSSQGVVLVAYNKLDVKTAMQLRRTFLKHGVQYKVIKNTLTRIAANDIGIHDLDDLLQGPNGLATCKEDPVAPAAALKEFLKETKSEAVAIKAGVLDGKVIDPKAVKALADLPSKEQLLGMVASALLAPITGLACALNGNIQNLAYALEAVRKQKESA</sequence>
<evidence type="ECO:0000313" key="6">
    <source>
        <dbReference type="EMBL" id="MBF1129407.1"/>
    </source>
</evidence>
<dbReference type="CDD" id="cd05797">
    <property type="entry name" value="Ribosomal_L10"/>
    <property type="match status" value="1"/>
</dbReference>
<comment type="subunit">
    <text evidence="5">Part of the ribosomal stalk of the 50S ribosomal subunit. The N-terminus interacts with L11 and the large rRNA to form the base of the stalk. The C-terminus forms an elongated spine to which L12 dimers bind in a sequential fashion forming a multimeric L10(L12)X complex.</text>
</comment>
<dbReference type="GeneID" id="78278365"/>
<dbReference type="GO" id="GO:0005840">
    <property type="term" value="C:ribosome"/>
    <property type="evidence" value="ECO:0007669"/>
    <property type="project" value="UniProtKB-KW"/>
</dbReference>
<dbReference type="RefSeq" id="WP_007070820.1">
    <property type="nucleotide sequence ID" value="NZ_CAKVSM010000035.1"/>
</dbReference>
<dbReference type="GO" id="GO:0006412">
    <property type="term" value="P:translation"/>
    <property type="evidence" value="ECO:0007669"/>
    <property type="project" value="UniProtKB-UniRule"/>
</dbReference>
<dbReference type="PANTHER" id="PTHR11560">
    <property type="entry name" value="39S RIBOSOMAL PROTEIN L10, MITOCHONDRIAL"/>
    <property type="match status" value="1"/>
</dbReference>
<dbReference type="GO" id="GO:1990904">
    <property type="term" value="C:ribonucleoprotein complex"/>
    <property type="evidence" value="ECO:0007669"/>
    <property type="project" value="UniProtKB-KW"/>
</dbReference>
<reference evidence="6" key="1">
    <citation type="submission" date="2020-04" db="EMBL/GenBank/DDBJ databases">
        <title>Deep metagenomics examines the oral microbiome during advanced dental caries in children, revealing novel taxa and co-occurrences with host molecules.</title>
        <authorList>
            <person name="Baker J.L."/>
            <person name="Morton J.T."/>
            <person name="Dinis M."/>
            <person name="Alvarez R."/>
            <person name="Tran N.C."/>
            <person name="Knight R."/>
            <person name="Edlund A."/>
        </authorList>
    </citation>
    <scope>NUCLEOTIDE SEQUENCE</scope>
    <source>
        <strain evidence="6">JCVI_32_bin.14</strain>
    </source>
</reference>
<evidence type="ECO:0000256" key="4">
    <source>
        <dbReference type="ARBA" id="ARBA00035202"/>
    </source>
</evidence>
<dbReference type="Gene3D" id="6.10.250.290">
    <property type="match status" value="1"/>
</dbReference>
<dbReference type="InterPro" id="IPR047865">
    <property type="entry name" value="Ribosomal_uL10_bac_type"/>
</dbReference>
<dbReference type="Pfam" id="PF00466">
    <property type="entry name" value="Ribosomal_L10"/>
    <property type="match status" value="1"/>
</dbReference>
<gene>
    <name evidence="5" type="primary">rplJ</name>
    <name evidence="6" type="ORF">HXL70_05100</name>
</gene>
<evidence type="ECO:0000313" key="7">
    <source>
        <dbReference type="Proteomes" id="UP000757890"/>
    </source>
</evidence>
<dbReference type="InterPro" id="IPR043141">
    <property type="entry name" value="Ribosomal_uL10-like_sf"/>
</dbReference>
<proteinExistence type="inferred from homology"/>
<dbReference type="Proteomes" id="UP000757890">
    <property type="component" value="Unassembled WGS sequence"/>
</dbReference>
<dbReference type="InterPro" id="IPR022973">
    <property type="entry name" value="Ribosomal_uL10_bac"/>
</dbReference>
<accession>A0A930B1W8</accession>
<dbReference type="EMBL" id="JABZMK010000023">
    <property type="protein sequence ID" value="MBF1129407.1"/>
    <property type="molecule type" value="Genomic_DNA"/>
</dbReference>
<organism evidence="6 7">
    <name type="scientific">Dialister invisus</name>
    <dbReference type="NCBI Taxonomy" id="218538"/>
    <lineage>
        <taxon>Bacteria</taxon>
        <taxon>Bacillati</taxon>
        <taxon>Bacillota</taxon>
        <taxon>Negativicutes</taxon>
        <taxon>Veillonellales</taxon>
        <taxon>Veillonellaceae</taxon>
        <taxon>Dialister</taxon>
    </lineage>
</organism>
<comment type="caution">
    <text evidence="6">The sequence shown here is derived from an EMBL/GenBank/DDBJ whole genome shotgun (WGS) entry which is preliminary data.</text>
</comment>